<comment type="similarity">
    <text evidence="1">Belongs to the AHA1 family.</text>
</comment>
<dbReference type="PATRIC" id="fig|443610.3.peg.2457"/>
<dbReference type="EMBL" id="JZEX01000192">
    <property type="protein sequence ID" value="KKB06916.1"/>
    <property type="molecule type" value="Genomic_DNA"/>
</dbReference>
<dbReference type="AlphaFoldDB" id="A0A0F5FDI8"/>
<name>A0A0F5FDI8_9HYPH</name>
<dbReference type="Proteomes" id="UP000033632">
    <property type="component" value="Unassembled WGS sequence"/>
</dbReference>
<dbReference type="CDD" id="cd07814">
    <property type="entry name" value="SRPBCC_CalC_Aha1-like"/>
    <property type="match status" value="1"/>
</dbReference>
<dbReference type="SUPFAM" id="SSF55961">
    <property type="entry name" value="Bet v1-like"/>
    <property type="match status" value="1"/>
</dbReference>
<dbReference type="InterPro" id="IPR013538">
    <property type="entry name" value="ASHA1/2-like_C"/>
</dbReference>
<evidence type="ECO:0000259" key="2">
    <source>
        <dbReference type="Pfam" id="PF08327"/>
    </source>
</evidence>
<sequence length="175" mass="19059">MRTAAAVAFCLTGATTAQETHDLEITREFEAPVEAVWNAWSDGDAVRAWWGPRGFTVPVAQMDFRIGGTSLVCMRPPQGPDLCNSWTYSQIVPHERIAFDLDFVDVEGEPVDPAAIGLPPDIPDVVPHLVTFEATDTGGTRMSVLEKGYGSAKTVEMSRMGLEQVLDKMAAYLAE</sequence>
<evidence type="ECO:0000313" key="3">
    <source>
        <dbReference type="EMBL" id="KKB06916.1"/>
    </source>
</evidence>
<dbReference type="Pfam" id="PF08327">
    <property type="entry name" value="AHSA1"/>
    <property type="match status" value="1"/>
</dbReference>
<protein>
    <recommendedName>
        <fullName evidence="2">Activator of Hsp90 ATPase homologue 1/2-like C-terminal domain-containing protein</fullName>
    </recommendedName>
</protein>
<feature type="domain" description="Activator of Hsp90 ATPase homologue 1/2-like C-terminal" evidence="2">
    <location>
        <begin position="31"/>
        <end position="173"/>
    </location>
</feature>
<dbReference type="STRING" id="443610.VE25_20670"/>
<keyword evidence="4" id="KW-1185">Reference proteome</keyword>
<proteinExistence type="inferred from homology"/>
<accession>A0A0F5FDI8</accession>
<dbReference type="InterPro" id="IPR023393">
    <property type="entry name" value="START-like_dom_sf"/>
</dbReference>
<organism evidence="3 4">
    <name type="scientific">Devosia geojensis</name>
    <dbReference type="NCBI Taxonomy" id="443610"/>
    <lineage>
        <taxon>Bacteria</taxon>
        <taxon>Pseudomonadati</taxon>
        <taxon>Pseudomonadota</taxon>
        <taxon>Alphaproteobacteria</taxon>
        <taxon>Hyphomicrobiales</taxon>
        <taxon>Devosiaceae</taxon>
        <taxon>Devosia</taxon>
    </lineage>
</organism>
<evidence type="ECO:0000313" key="4">
    <source>
        <dbReference type="Proteomes" id="UP000033632"/>
    </source>
</evidence>
<reference evidence="3 4" key="1">
    <citation type="submission" date="2015-03" db="EMBL/GenBank/DDBJ databases">
        <authorList>
            <person name="Hassan Y.I."/>
            <person name="Lepp D."/>
            <person name="Li X.-Z."/>
            <person name="Zhou T."/>
        </authorList>
    </citation>
    <scope>NUCLEOTIDE SEQUENCE [LARGE SCALE GENOMIC DNA]</scope>
    <source>
        <strain evidence="3 4">BD-c194</strain>
    </source>
</reference>
<gene>
    <name evidence="3" type="ORF">VE25_20670</name>
</gene>
<dbReference type="Gene3D" id="3.30.530.20">
    <property type="match status" value="1"/>
</dbReference>
<evidence type="ECO:0000256" key="1">
    <source>
        <dbReference type="ARBA" id="ARBA00006817"/>
    </source>
</evidence>
<comment type="caution">
    <text evidence="3">The sequence shown here is derived from an EMBL/GenBank/DDBJ whole genome shotgun (WGS) entry which is preliminary data.</text>
</comment>